<evidence type="ECO:0000313" key="1">
    <source>
        <dbReference type="EMBL" id="SIR87705.1"/>
    </source>
</evidence>
<gene>
    <name evidence="1" type="ORF">SAMN05421858_4267</name>
</gene>
<evidence type="ECO:0000313" key="2">
    <source>
        <dbReference type="Proteomes" id="UP000186914"/>
    </source>
</evidence>
<proteinExistence type="predicted"/>
<organism evidence="1 2">
    <name type="scientific">Haladaptatus litoreus</name>
    <dbReference type="NCBI Taxonomy" id="553468"/>
    <lineage>
        <taxon>Archaea</taxon>
        <taxon>Methanobacteriati</taxon>
        <taxon>Methanobacteriota</taxon>
        <taxon>Stenosarchaea group</taxon>
        <taxon>Halobacteria</taxon>
        <taxon>Halobacteriales</taxon>
        <taxon>Haladaptataceae</taxon>
        <taxon>Haladaptatus</taxon>
    </lineage>
</organism>
<name>A0A1N7EIE9_9EURY</name>
<sequence>MSDKNYAEKCSNLLGVVDRNIRALSQYFLSDNVGECR</sequence>
<protein>
    <submittedName>
        <fullName evidence="1">Uncharacterized protein</fullName>
    </submittedName>
</protein>
<dbReference type="AlphaFoldDB" id="A0A1N7EIE9"/>
<reference evidence="2" key="1">
    <citation type="submission" date="2017-01" db="EMBL/GenBank/DDBJ databases">
        <authorList>
            <person name="Varghese N."/>
            <person name="Submissions S."/>
        </authorList>
    </citation>
    <scope>NUCLEOTIDE SEQUENCE [LARGE SCALE GENOMIC DNA]</scope>
    <source>
        <strain evidence="2">CGMCC 1.7737</strain>
    </source>
</reference>
<accession>A0A1N7EIE9</accession>
<dbReference type="Proteomes" id="UP000186914">
    <property type="component" value="Unassembled WGS sequence"/>
</dbReference>
<dbReference type="EMBL" id="FTNO01000006">
    <property type="protein sequence ID" value="SIR87705.1"/>
    <property type="molecule type" value="Genomic_DNA"/>
</dbReference>
<keyword evidence="2" id="KW-1185">Reference proteome</keyword>